<reference evidence="1" key="1">
    <citation type="submission" date="2020-05" db="UniProtKB">
        <authorList>
            <consortium name="EnsemblMetazoa"/>
        </authorList>
    </citation>
    <scope>IDENTIFICATION</scope>
    <source>
        <strain evidence="1">BB02</strain>
    </source>
</reference>
<dbReference type="PANTHER" id="PTHR45845:SF3">
    <property type="entry name" value="PURATROPHIN-1-LIKE, ISOFORM A"/>
    <property type="match status" value="1"/>
</dbReference>
<organism evidence="1 2">
    <name type="scientific">Biomphalaria glabrata</name>
    <name type="common">Bloodfluke planorb</name>
    <name type="synonym">Freshwater snail</name>
    <dbReference type="NCBI Taxonomy" id="6526"/>
    <lineage>
        <taxon>Eukaryota</taxon>
        <taxon>Metazoa</taxon>
        <taxon>Spiralia</taxon>
        <taxon>Lophotrochozoa</taxon>
        <taxon>Mollusca</taxon>
        <taxon>Gastropoda</taxon>
        <taxon>Heterobranchia</taxon>
        <taxon>Euthyneura</taxon>
        <taxon>Panpulmonata</taxon>
        <taxon>Hygrophila</taxon>
        <taxon>Lymnaeoidea</taxon>
        <taxon>Planorbidae</taxon>
        <taxon>Biomphalaria</taxon>
    </lineage>
</organism>
<dbReference type="KEGG" id="bgt:106078501"/>
<name>A0A2C9LKN1_BIOGL</name>
<dbReference type="Proteomes" id="UP000076420">
    <property type="component" value="Unassembled WGS sequence"/>
</dbReference>
<sequence length="160" mass="18299">MQHVTASDLLPQSVAQSTEMIQAHETTVREVFEDETLLVLQSDGPSIISSLKREEEFFSHSQDYRFSMEQVEEIHHHLQDTITRLARLADTRMNKLHNCLQLREYEEECHKVSTQQALVNGSWDIGLVIGCLTLVTLTDLPHATWTDLPHVTLTDLPHVT</sequence>
<evidence type="ECO:0000313" key="1">
    <source>
        <dbReference type="EnsemblMetazoa" id="BGLB032041-PA"/>
    </source>
</evidence>
<evidence type="ECO:0000313" key="2">
    <source>
        <dbReference type="Proteomes" id="UP000076420"/>
    </source>
</evidence>
<dbReference type="PANTHER" id="PTHR45845">
    <property type="entry name" value="RHO GUANINE NUCLEOTIDE EXCHANGE FACTOR-RELATED"/>
    <property type="match status" value="1"/>
</dbReference>
<proteinExistence type="predicted"/>
<dbReference type="EnsemblMetazoa" id="BGLB032041-RA">
    <property type="protein sequence ID" value="BGLB032041-PA"/>
    <property type="gene ID" value="BGLB032041"/>
</dbReference>
<protein>
    <submittedName>
        <fullName evidence="1">Uncharacterized protein</fullName>
    </submittedName>
</protein>
<dbReference type="STRING" id="6526.A0A2C9LKN1"/>
<gene>
    <name evidence="1" type="primary">106078501</name>
</gene>
<dbReference type="VEuPathDB" id="VectorBase:BGLAX_031749"/>
<dbReference type="VEuPathDB" id="VectorBase:BGLB032041"/>
<dbReference type="InterPro" id="IPR052231">
    <property type="entry name" value="Rho_GEF_signaling-related"/>
</dbReference>
<accession>A0A2C9LKN1</accession>
<dbReference type="AlphaFoldDB" id="A0A2C9LKN1"/>